<dbReference type="InterPro" id="IPR028427">
    <property type="entry name" value="Met_Sox_Rdtase_MsrB"/>
</dbReference>
<dbReference type="GO" id="GO:0033743">
    <property type="term" value="F:peptide-methionine (R)-S-oxide reductase activity"/>
    <property type="evidence" value="ECO:0007669"/>
    <property type="project" value="UniProtKB-EC"/>
</dbReference>
<dbReference type="SUPFAM" id="SSF51316">
    <property type="entry name" value="Mss4-like"/>
    <property type="match status" value="1"/>
</dbReference>
<dbReference type="PROSITE" id="PS51790">
    <property type="entry name" value="MSRB"/>
    <property type="match status" value="1"/>
</dbReference>
<gene>
    <name evidence="5" type="primary">msrB</name>
    <name evidence="5" type="ORF">NFI88_02625</name>
</gene>
<comment type="catalytic activity">
    <reaction evidence="3">
        <text>L-methionyl-[protein] + [thioredoxin]-disulfide + H2O = L-methionyl-(R)-S-oxide-[protein] + [thioredoxin]-dithiol</text>
        <dbReference type="Rhea" id="RHEA:24164"/>
        <dbReference type="Rhea" id="RHEA-COMP:10698"/>
        <dbReference type="Rhea" id="RHEA-COMP:10700"/>
        <dbReference type="Rhea" id="RHEA-COMP:12313"/>
        <dbReference type="Rhea" id="RHEA-COMP:12314"/>
        <dbReference type="ChEBI" id="CHEBI:15377"/>
        <dbReference type="ChEBI" id="CHEBI:16044"/>
        <dbReference type="ChEBI" id="CHEBI:29950"/>
        <dbReference type="ChEBI" id="CHEBI:45764"/>
        <dbReference type="ChEBI" id="CHEBI:50058"/>
        <dbReference type="EC" id="1.8.4.12"/>
    </reaction>
</comment>
<keyword evidence="6" id="KW-1185">Reference proteome</keyword>
<accession>A0ABT1VU93</accession>
<protein>
    <recommendedName>
        <fullName evidence="1">peptide-methionine (R)-S-oxide reductase</fullName>
        <ecNumber evidence="1">1.8.4.12</ecNumber>
    </recommendedName>
</protein>
<dbReference type="PANTHER" id="PTHR10173:SF57">
    <property type="entry name" value="PEPTIDE-METHIONINE (R)-S-OXIDE REDUCTASE"/>
    <property type="match status" value="1"/>
</dbReference>
<keyword evidence="2 5" id="KW-0560">Oxidoreductase</keyword>
<evidence type="ECO:0000259" key="4">
    <source>
        <dbReference type="PROSITE" id="PS51790"/>
    </source>
</evidence>
<comment type="caution">
    <text evidence="5">The sequence shown here is derived from an EMBL/GenBank/DDBJ whole genome shotgun (WGS) entry which is preliminary data.</text>
</comment>
<dbReference type="Gene3D" id="2.170.150.20">
    <property type="entry name" value="Peptide methionine sulfoxide reductase"/>
    <property type="match status" value="1"/>
</dbReference>
<proteinExistence type="predicted"/>
<evidence type="ECO:0000313" key="6">
    <source>
        <dbReference type="Proteomes" id="UP001524547"/>
    </source>
</evidence>
<sequence length="163" mass="17409">MGHELTRRLFSQGGGGFLLGSLLAPRRTRAADGSSFPVRHTDAEWRRRLSPDAYAVLREGATEMPGSSPLLRAHGPGRFRCAGCATPLFDAAAKFDSGTGWPSFFRALPQAVAERADDSLGMERTEVLCADCGGHLGHVFDDGPAPTGLRYCMNGAALRFEAA</sequence>
<dbReference type="Proteomes" id="UP001524547">
    <property type="component" value="Unassembled WGS sequence"/>
</dbReference>
<evidence type="ECO:0000256" key="3">
    <source>
        <dbReference type="ARBA" id="ARBA00048488"/>
    </source>
</evidence>
<organism evidence="5 6">
    <name type="scientific">Rhizosaccharibacter radicis</name>
    <dbReference type="NCBI Taxonomy" id="2782605"/>
    <lineage>
        <taxon>Bacteria</taxon>
        <taxon>Pseudomonadati</taxon>
        <taxon>Pseudomonadota</taxon>
        <taxon>Alphaproteobacteria</taxon>
        <taxon>Acetobacterales</taxon>
        <taxon>Acetobacteraceae</taxon>
        <taxon>Rhizosaccharibacter</taxon>
    </lineage>
</organism>
<dbReference type="EC" id="1.8.4.12" evidence="1"/>
<dbReference type="Pfam" id="PF01641">
    <property type="entry name" value="SelR"/>
    <property type="match status" value="1"/>
</dbReference>
<dbReference type="PANTHER" id="PTHR10173">
    <property type="entry name" value="METHIONINE SULFOXIDE REDUCTASE"/>
    <property type="match status" value="1"/>
</dbReference>
<dbReference type="EMBL" id="JAMZEJ010000002">
    <property type="protein sequence ID" value="MCQ8239735.1"/>
    <property type="molecule type" value="Genomic_DNA"/>
</dbReference>
<reference evidence="5 6" key="1">
    <citation type="submission" date="2022-06" db="EMBL/GenBank/DDBJ databases">
        <title>Rhizosaccharibacter gen. nov. sp. nov. KSS12, endophytic bacteria isolated from sugarcane.</title>
        <authorList>
            <person name="Pitiwittayakul N."/>
        </authorList>
    </citation>
    <scope>NUCLEOTIDE SEQUENCE [LARGE SCALE GENOMIC DNA]</scope>
    <source>
        <strain evidence="5 6">KSS12</strain>
    </source>
</reference>
<evidence type="ECO:0000256" key="2">
    <source>
        <dbReference type="ARBA" id="ARBA00023002"/>
    </source>
</evidence>
<dbReference type="InterPro" id="IPR011057">
    <property type="entry name" value="Mss4-like_sf"/>
</dbReference>
<dbReference type="NCBIfam" id="TIGR00357">
    <property type="entry name" value="peptide-methionine (R)-S-oxide reductase MsrB"/>
    <property type="match status" value="1"/>
</dbReference>
<feature type="domain" description="MsrB" evidence="4">
    <location>
        <begin position="42"/>
        <end position="163"/>
    </location>
</feature>
<evidence type="ECO:0000313" key="5">
    <source>
        <dbReference type="EMBL" id="MCQ8239735.1"/>
    </source>
</evidence>
<evidence type="ECO:0000256" key="1">
    <source>
        <dbReference type="ARBA" id="ARBA00012499"/>
    </source>
</evidence>
<name>A0ABT1VU93_9PROT</name>
<dbReference type="InterPro" id="IPR002579">
    <property type="entry name" value="Met_Sox_Rdtase_MsrB_dom"/>
</dbReference>
<dbReference type="RefSeq" id="WP_422918486.1">
    <property type="nucleotide sequence ID" value="NZ_JAMZEJ010000002.1"/>
</dbReference>